<accession>A0A1W1EKC9</accession>
<organism evidence="1">
    <name type="scientific">hydrothermal vent metagenome</name>
    <dbReference type="NCBI Taxonomy" id="652676"/>
    <lineage>
        <taxon>unclassified sequences</taxon>
        <taxon>metagenomes</taxon>
        <taxon>ecological metagenomes</taxon>
    </lineage>
</organism>
<dbReference type="AlphaFoldDB" id="A0A1W1EKC9"/>
<reference evidence="1" key="1">
    <citation type="submission" date="2016-10" db="EMBL/GenBank/DDBJ databases">
        <authorList>
            <person name="de Groot N.N."/>
        </authorList>
    </citation>
    <scope>NUCLEOTIDE SEQUENCE</scope>
</reference>
<name>A0A1W1EKC9_9ZZZZ</name>
<protein>
    <submittedName>
        <fullName evidence="1">Uncharacterized protein</fullName>
    </submittedName>
</protein>
<dbReference type="EMBL" id="FRYL01000038">
    <property type="protein sequence ID" value="SHO81266.1"/>
    <property type="molecule type" value="Genomic_DNA"/>
</dbReference>
<sequence>MFNIKSKLKDKKSAKKQSKYKSIFTVDAYEDRFYKQYNNKIEPKKKAEYNTSNYVTSYMSNKDLISSVIEISNSIPEEDVDDTIELKTYEELGLDQANTYIISSVETTEVDNHRHFQVFVTEPETIQERFKQVLVDVKFIDLIIPSPLLYKTLYANKILHNVGVDCFIYFTRYDTVVVIYQDGEYLYSKSIEHSLTRIYEKYLEMPGERMDEDKFYKILGTEGLKSTDSDYQKDVMKIFGEVFIGINDILIYAKRAFDLESIDKVYVGSEFGPILGLEDYSQTYLGHVLSELNFDYSFESDEWYLEQFQCLMALTAIGYLNEEDNNLVNLTQFYRPPPFHMRPGGQFIISTTIASIVGITYPSVYLVGAYANKLEIHLLEDKKTKLTNIANNYKKILANKSAISKKLDAEIEKLDITYSSKIKTLSAIYNKKVHYKLKSESLYKFAGDLKKHDVRTDSISSKNDSYQISLVSESSKSITTLIKSISEEYFDVIKNIDISEIIYDTDTGYYRGLLKVDLK</sequence>
<evidence type="ECO:0000313" key="1">
    <source>
        <dbReference type="EMBL" id="SHO81266.1"/>
    </source>
</evidence>
<proteinExistence type="predicted"/>
<gene>
    <name evidence="1" type="ORF">MNB_SV-15-832</name>
</gene>